<evidence type="ECO:0000256" key="4">
    <source>
        <dbReference type="ARBA" id="ARBA00022475"/>
    </source>
</evidence>
<dbReference type="InterPro" id="IPR004316">
    <property type="entry name" value="SWEET_rpt"/>
</dbReference>
<accession>A0A1U7Z6Y4</accession>
<feature type="transmembrane region" description="Helical" evidence="10">
    <location>
        <begin position="164"/>
        <end position="186"/>
    </location>
</feature>
<gene>
    <name evidence="13" type="primary">LOC104586981</name>
</gene>
<evidence type="ECO:0000256" key="5">
    <source>
        <dbReference type="ARBA" id="ARBA00022597"/>
    </source>
</evidence>
<reference evidence="13" key="1">
    <citation type="submission" date="2025-08" db="UniProtKB">
        <authorList>
            <consortium name="RefSeq"/>
        </authorList>
    </citation>
    <scope>IDENTIFICATION</scope>
</reference>
<evidence type="ECO:0000256" key="6">
    <source>
        <dbReference type="ARBA" id="ARBA00022692"/>
    </source>
</evidence>
<evidence type="ECO:0000313" key="13">
    <source>
        <dbReference type="RefSeq" id="XP_010242697.1"/>
    </source>
</evidence>
<dbReference type="RefSeq" id="XP_010242697.1">
    <property type="nucleotide sequence ID" value="XM_010244395.2"/>
</dbReference>
<keyword evidence="12" id="KW-1185">Reference proteome</keyword>
<dbReference type="eggNOG" id="KOG1623">
    <property type="taxonomic scope" value="Eukaryota"/>
</dbReference>
<evidence type="ECO:0000313" key="12">
    <source>
        <dbReference type="Proteomes" id="UP000189703"/>
    </source>
</evidence>
<feature type="transmembrane region" description="Helical" evidence="10">
    <location>
        <begin position="47"/>
        <end position="65"/>
    </location>
</feature>
<evidence type="ECO:0000256" key="1">
    <source>
        <dbReference type="ARBA" id="ARBA00004651"/>
    </source>
</evidence>
<feature type="region of interest" description="Disordered" evidence="11">
    <location>
        <begin position="235"/>
        <end position="276"/>
    </location>
</feature>
<name>A0A1U7Z6Y4_NELNU</name>
<dbReference type="KEGG" id="nnu:104586981"/>
<evidence type="ECO:0000256" key="2">
    <source>
        <dbReference type="ARBA" id="ARBA00007809"/>
    </source>
</evidence>
<comment type="subcellular location">
    <subcellularLocation>
        <location evidence="1 10">Cell membrane</location>
        <topology evidence="1 10">Multi-pass membrane protein</topology>
    </subcellularLocation>
</comment>
<evidence type="ECO:0000256" key="9">
    <source>
        <dbReference type="ARBA" id="ARBA00023136"/>
    </source>
</evidence>
<evidence type="ECO:0000256" key="10">
    <source>
        <dbReference type="RuleBase" id="RU910715"/>
    </source>
</evidence>
<dbReference type="SMR" id="A0A1U7Z6Y4"/>
<dbReference type="PANTHER" id="PTHR10791">
    <property type="entry name" value="RAG1-ACTIVATING PROTEIN 1"/>
    <property type="match status" value="1"/>
</dbReference>
<dbReference type="GeneID" id="104586981"/>
<comment type="similarity">
    <text evidence="2 10">Belongs to the SWEET sugar transporter family.</text>
</comment>
<dbReference type="OrthoDB" id="409725at2759"/>
<dbReference type="GO" id="GO:0005886">
    <property type="term" value="C:plasma membrane"/>
    <property type="evidence" value="ECO:0007669"/>
    <property type="project" value="UniProtKB-SubCell"/>
</dbReference>
<keyword evidence="8 10" id="KW-1133">Transmembrane helix</keyword>
<feature type="transmembrane region" description="Helical" evidence="10">
    <location>
        <begin position="6"/>
        <end position="27"/>
    </location>
</feature>
<evidence type="ECO:0000256" key="7">
    <source>
        <dbReference type="ARBA" id="ARBA00022737"/>
    </source>
</evidence>
<keyword evidence="3 10" id="KW-0813">Transport</keyword>
<dbReference type="Pfam" id="PF03083">
    <property type="entry name" value="MtN3_slv"/>
    <property type="match status" value="2"/>
</dbReference>
<dbReference type="FunFam" id="1.20.1280.290:FF:000003">
    <property type="entry name" value="Bidirectional sugar transporter SWEET"/>
    <property type="match status" value="1"/>
</dbReference>
<dbReference type="OMA" id="PEVSINM"/>
<keyword evidence="4" id="KW-1003">Cell membrane</keyword>
<keyword evidence="6 10" id="KW-0812">Transmembrane</keyword>
<proteinExistence type="inferred from homology"/>
<dbReference type="STRING" id="4432.A0A1U7Z6Y4"/>
<feature type="compositionally biased region" description="Polar residues" evidence="11">
    <location>
        <begin position="235"/>
        <end position="249"/>
    </location>
</feature>
<keyword evidence="5 10" id="KW-0762">Sugar transport</keyword>
<dbReference type="PANTHER" id="PTHR10791:SF157">
    <property type="entry name" value="BIDIRECTIONAL SUGAR TRANSPORTER SWEET"/>
    <property type="match status" value="1"/>
</dbReference>
<feature type="transmembrane region" description="Helical" evidence="10">
    <location>
        <begin position="192"/>
        <end position="213"/>
    </location>
</feature>
<dbReference type="FunCoup" id="A0A1U7Z6Y4">
    <property type="interactions" value="657"/>
</dbReference>
<dbReference type="FunFam" id="1.20.1280.290:FF:000001">
    <property type="entry name" value="Bidirectional sugar transporter SWEET"/>
    <property type="match status" value="1"/>
</dbReference>
<evidence type="ECO:0000256" key="8">
    <source>
        <dbReference type="ARBA" id="ARBA00022989"/>
    </source>
</evidence>
<dbReference type="Gene3D" id="1.20.1280.290">
    <property type="match status" value="2"/>
</dbReference>
<dbReference type="GO" id="GO:0051119">
    <property type="term" value="F:sugar transmembrane transporter activity"/>
    <property type="evidence" value="ECO:0000318"/>
    <property type="project" value="GO_Central"/>
</dbReference>
<keyword evidence="7" id="KW-0677">Repeat</keyword>
<protein>
    <recommendedName>
        <fullName evidence="10">Bidirectional sugar transporter SWEET</fullName>
    </recommendedName>
</protein>
<dbReference type="Proteomes" id="UP000189703">
    <property type="component" value="Unplaced"/>
</dbReference>
<evidence type="ECO:0000256" key="11">
    <source>
        <dbReference type="SAM" id="MobiDB-lite"/>
    </source>
</evidence>
<feature type="transmembrane region" description="Helical" evidence="10">
    <location>
        <begin position="71"/>
        <end position="93"/>
    </location>
</feature>
<dbReference type="AlphaFoldDB" id="A0A1U7Z6Y4"/>
<dbReference type="InterPro" id="IPR047664">
    <property type="entry name" value="SWEET"/>
</dbReference>
<organism evidence="12 13">
    <name type="scientific">Nelumbo nucifera</name>
    <name type="common">Sacred lotus</name>
    <dbReference type="NCBI Taxonomy" id="4432"/>
    <lineage>
        <taxon>Eukaryota</taxon>
        <taxon>Viridiplantae</taxon>
        <taxon>Streptophyta</taxon>
        <taxon>Embryophyta</taxon>
        <taxon>Tracheophyta</taxon>
        <taxon>Spermatophyta</taxon>
        <taxon>Magnoliopsida</taxon>
        <taxon>Proteales</taxon>
        <taxon>Nelumbonaceae</taxon>
        <taxon>Nelumbo</taxon>
    </lineage>
</organism>
<feature type="transmembrane region" description="Helical" evidence="10">
    <location>
        <begin position="131"/>
        <end position="152"/>
    </location>
</feature>
<sequence length="276" mass="30889">MAITNSHTLVFAFGILGNIVSCAVYLAPVPTFYRIYKKKSTEGFQSIPYVVALFSAMLWIYYALLKTNVTMLITINGIGCTIETIYITLYLVYAPKGTKIFTVKLLLLLNMGAYGLILLLSFLFFKGFGRVTVVGWVCAGFSVIVFAAPLSIMRRVIRTKSVEFMPISLSFFLTLCAVFWFFYGILMKDLYIAIPNVLGFALGVAQMILYIIYRDSKKHLIVELKLPELDPSIIKPSTTEAPKTQSTINLPAAEPQHNETNHQIPKTPIEPTESKV</sequence>
<keyword evidence="9 10" id="KW-0472">Membrane</keyword>
<dbReference type="GO" id="GO:0016020">
    <property type="term" value="C:membrane"/>
    <property type="evidence" value="ECO:0000318"/>
    <property type="project" value="GO_Central"/>
</dbReference>
<evidence type="ECO:0000256" key="3">
    <source>
        <dbReference type="ARBA" id="ARBA00022448"/>
    </source>
</evidence>
<comment type="function">
    <text evidence="10">Mediates both low-affinity uptake and efflux of sugar across the membrane.</text>
</comment>
<dbReference type="GO" id="GO:0008643">
    <property type="term" value="P:carbohydrate transport"/>
    <property type="evidence" value="ECO:0000318"/>
    <property type="project" value="GO_Central"/>
</dbReference>
<feature type="transmembrane region" description="Helical" evidence="10">
    <location>
        <begin position="105"/>
        <end position="125"/>
    </location>
</feature>